<organism evidence="1 2">
    <name type="scientific">Turicimonas muris</name>
    <dbReference type="NCBI Taxonomy" id="1796652"/>
    <lineage>
        <taxon>Bacteria</taxon>
        <taxon>Pseudomonadati</taxon>
        <taxon>Pseudomonadota</taxon>
        <taxon>Betaproteobacteria</taxon>
        <taxon>Burkholderiales</taxon>
        <taxon>Sutterellaceae</taxon>
        <taxon>Turicimonas</taxon>
    </lineage>
</organism>
<accession>A0A227KIA2</accession>
<dbReference type="Proteomes" id="UP000214610">
    <property type="component" value="Unassembled WGS sequence"/>
</dbReference>
<proteinExistence type="predicted"/>
<dbReference type="RefSeq" id="WP_066594514.1">
    <property type="nucleotide sequence ID" value="NZ_CAJTBZ010000017.1"/>
</dbReference>
<keyword evidence="2" id="KW-1185">Reference proteome</keyword>
<evidence type="ECO:0000313" key="1">
    <source>
        <dbReference type="EMBL" id="OXE47363.1"/>
    </source>
</evidence>
<reference evidence="2" key="1">
    <citation type="submission" date="2017-05" db="EMBL/GenBank/DDBJ databases">
        <title>Improved OligoMM genomes.</title>
        <authorList>
            <person name="Garzetti D."/>
        </authorList>
    </citation>
    <scope>NUCLEOTIDE SEQUENCE [LARGE SCALE GENOMIC DNA]</scope>
    <source>
        <strain evidence="2">YL45</strain>
    </source>
</reference>
<dbReference type="EMBL" id="NHMP01000005">
    <property type="protein sequence ID" value="OXE47363.1"/>
    <property type="molecule type" value="Genomic_DNA"/>
</dbReference>
<dbReference type="Gene3D" id="1.10.1660.10">
    <property type="match status" value="1"/>
</dbReference>
<dbReference type="AlphaFoldDB" id="A0A227KIA2"/>
<dbReference type="GeneID" id="78362323"/>
<evidence type="ECO:0000313" key="2">
    <source>
        <dbReference type="Proteomes" id="UP000214610"/>
    </source>
</evidence>
<name>A0A227KIA2_9BURK</name>
<comment type="caution">
    <text evidence="1">The sequence shown here is derived from an EMBL/GenBank/DDBJ whole genome shotgun (WGS) entry which is preliminary data.</text>
</comment>
<protein>
    <submittedName>
        <fullName evidence="1">Uncharacterized protein</fullName>
    </submittedName>
</protein>
<gene>
    <name evidence="1" type="ORF">ADH67_09415</name>
</gene>
<sequence>MSKALVTQIQTTFETLDVDELQKLSGIPADVFNELRELGALDEFFREGVLPANTVVVFKKAGRLRKSFQLDANSLALLIHFIGESQELRRQIRKIYRTNPYL</sequence>